<organism evidence="1 3">
    <name type="scientific">Plasmodium ovale wallikeri</name>
    <dbReference type="NCBI Taxonomy" id="864142"/>
    <lineage>
        <taxon>Eukaryota</taxon>
        <taxon>Sar</taxon>
        <taxon>Alveolata</taxon>
        <taxon>Apicomplexa</taxon>
        <taxon>Aconoidasida</taxon>
        <taxon>Haemosporida</taxon>
        <taxon>Plasmodiidae</taxon>
        <taxon>Plasmodium</taxon>
        <taxon>Plasmodium (Plasmodium)</taxon>
    </lineage>
</organism>
<reference evidence="3 4" key="2">
    <citation type="submission" date="2016-05" db="EMBL/GenBank/DDBJ databases">
        <authorList>
            <person name="Naeem Raeece"/>
        </authorList>
    </citation>
    <scope>NUCLEOTIDE SEQUENCE [LARGE SCALE GENOMIC DNA]</scope>
</reference>
<name>A0A1A8YH75_PLAOA</name>
<evidence type="ECO:0000313" key="4">
    <source>
        <dbReference type="Proteomes" id="UP000078555"/>
    </source>
</evidence>
<proteinExistence type="predicted"/>
<sequence>MPLPCRGYAGTLGCQVDYWQTDAIAKLGAITLVLSQKKRKKKKKEIYAFLFEKPHRSGKHTIHAVVNMGMGTIKR</sequence>
<accession>A0A1A8YH75</accession>
<dbReference type="Proteomes" id="UP000078555">
    <property type="component" value="Unassembled WGS sequence"/>
</dbReference>
<dbReference type="EMBL" id="FLRE01000007">
    <property type="protein sequence ID" value="SBT30905.1"/>
    <property type="molecule type" value="Genomic_DNA"/>
</dbReference>
<protein>
    <submittedName>
        <fullName evidence="1">Uncharacterized protein</fullName>
    </submittedName>
</protein>
<dbReference type="AlphaFoldDB" id="A0A1A8YH75"/>
<dbReference type="Proteomes" id="UP000078550">
    <property type="component" value="Unassembled WGS sequence"/>
</dbReference>
<gene>
    <name evidence="2" type="ORF">POVWA1_016460</name>
    <name evidence="1" type="ORF">POVWA2_001310</name>
</gene>
<evidence type="ECO:0000313" key="3">
    <source>
        <dbReference type="Proteomes" id="UP000078550"/>
    </source>
</evidence>
<evidence type="ECO:0000313" key="2">
    <source>
        <dbReference type="EMBL" id="SBT33310.1"/>
    </source>
</evidence>
<dbReference type="EMBL" id="FLRD01000053">
    <property type="protein sequence ID" value="SBT33310.1"/>
    <property type="molecule type" value="Genomic_DNA"/>
</dbReference>
<evidence type="ECO:0000313" key="1">
    <source>
        <dbReference type="EMBL" id="SBT30905.1"/>
    </source>
</evidence>
<reference evidence="1" key="1">
    <citation type="submission" date="2016-05" db="EMBL/GenBank/DDBJ databases">
        <authorList>
            <person name="Lavstsen T."/>
            <person name="Jespersen J.S."/>
        </authorList>
    </citation>
    <scope>NUCLEOTIDE SEQUENCE [LARGE SCALE GENOMIC DNA]</scope>
</reference>
<keyword evidence="4" id="KW-1185">Reference proteome</keyword>